<dbReference type="PANTHER" id="PTHR45527">
    <property type="entry name" value="NONRIBOSOMAL PEPTIDE SYNTHETASE"/>
    <property type="match status" value="1"/>
</dbReference>
<dbReference type="EMBL" id="RYYV01000002">
    <property type="protein sequence ID" value="RUL78783.1"/>
    <property type="molecule type" value="Genomic_DNA"/>
</dbReference>
<organism evidence="6 7">
    <name type="scientific">Dyella choica</name>
    <dbReference type="NCBI Taxonomy" id="1927959"/>
    <lineage>
        <taxon>Bacteria</taxon>
        <taxon>Pseudomonadati</taxon>
        <taxon>Pseudomonadota</taxon>
        <taxon>Gammaproteobacteria</taxon>
        <taxon>Lysobacterales</taxon>
        <taxon>Rhodanobacteraceae</taxon>
        <taxon>Dyella</taxon>
    </lineage>
</organism>
<dbReference type="Pfam" id="PF00975">
    <property type="entry name" value="Thioesterase"/>
    <property type="match status" value="1"/>
</dbReference>
<dbReference type="InterPro" id="IPR020845">
    <property type="entry name" value="AMP-binding_CS"/>
</dbReference>
<dbReference type="InterPro" id="IPR010071">
    <property type="entry name" value="AA_adenyl_dom"/>
</dbReference>
<dbReference type="CDD" id="cd05930">
    <property type="entry name" value="A_NRPS"/>
    <property type="match status" value="1"/>
</dbReference>
<dbReference type="Pfam" id="PF13193">
    <property type="entry name" value="AMP-binding_C"/>
    <property type="match status" value="2"/>
</dbReference>
<feature type="domain" description="Carrier" evidence="5">
    <location>
        <begin position="2042"/>
        <end position="2117"/>
    </location>
</feature>
<dbReference type="InterPro" id="IPR000873">
    <property type="entry name" value="AMP-dep_synth/lig_dom"/>
</dbReference>
<evidence type="ECO:0000256" key="1">
    <source>
        <dbReference type="ARBA" id="ARBA00001957"/>
    </source>
</evidence>
<dbReference type="Gene3D" id="3.40.50.1820">
    <property type="entry name" value="alpha/beta hydrolase"/>
    <property type="match status" value="1"/>
</dbReference>
<dbReference type="GO" id="GO:0043041">
    <property type="term" value="P:amino acid activation for nonribosomal peptide biosynthetic process"/>
    <property type="evidence" value="ECO:0007669"/>
    <property type="project" value="TreeGrafter"/>
</dbReference>
<dbReference type="Gene3D" id="2.30.38.10">
    <property type="entry name" value="Luciferase, Domain 3"/>
    <property type="match status" value="2"/>
</dbReference>
<dbReference type="InterPro" id="IPR020806">
    <property type="entry name" value="PKS_PP-bd"/>
</dbReference>
<dbReference type="PROSITE" id="PS00012">
    <property type="entry name" value="PHOSPHOPANTETHEINE"/>
    <property type="match status" value="2"/>
</dbReference>
<keyword evidence="7" id="KW-1185">Reference proteome</keyword>
<dbReference type="SMART" id="SM00823">
    <property type="entry name" value="PKS_PP"/>
    <property type="match status" value="2"/>
</dbReference>
<dbReference type="OrthoDB" id="9030879at2"/>
<dbReference type="SUPFAM" id="SSF56801">
    <property type="entry name" value="Acetyl-CoA synthetase-like"/>
    <property type="match status" value="2"/>
</dbReference>
<evidence type="ECO:0000313" key="6">
    <source>
        <dbReference type="EMBL" id="RUL78783.1"/>
    </source>
</evidence>
<dbReference type="Pfam" id="PF00501">
    <property type="entry name" value="AMP-binding"/>
    <property type="match status" value="2"/>
</dbReference>
<proteinExistence type="inferred from homology"/>
<reference evidence="6 7" key="1">
    <citation type="submission" date="2018-12" db="EMBL/GenBank/DDBJ databases">
        <title>Dyella dinghuensis sp. nov. DHOA06 and Dyella choica sp. nov. 4M-K27, isolated from forest soil.</title>
        <authorList>
            <person name="Qiu L.-H."/>
            <person name="Gao Z.-H."/>
        </authorList>
    </citation>
    <scope>NUCLEOTIDE SEQUENCE [LARGE SCALE GENOMIC DNA]</scope>
    <source>
        <strain evidence="6 7">4M-K27</strain>
    </source>
</reference>
<dbReference type="CDD" id="cd19531">
    <property type="entry name" value="LCL_NRPS-like"/>
    <property type="match status" value="2"/>
</dbReference>
<dbReference type="InterPro" id="IPR029058">
    <property type="entry name" value="AB_hydrolase_fold"/>
</dbReference>
<dbReference type="NCBIfam" id="TIGR01733">
    <property type="entry name" value="AA-adenyl-dom"/>
    <property type="match status" value="2"/>
</dbReference>
<dbReference type="Gene3D" id="3.30.559.10">
    <property type="entry name" value="Chloramphenicol acetyltransferase-like domain"/>
    <property type="match status" value="2"/>
</dbReference>
<dbReference type="PANTHER" id="PTHR45527:SF1">
    <property type="entry name" value="FATTY ACID SYNTHASE"/>
    <property type="match status" value="1"/>
</dbReference>
<dbReference type="InterPro" id="IPR023213">
    <property type="entry name" value="CAT-like_dom_sf"/>
</dbReference>
<dbReference type="RefSeq" id="WP_126683242.1">
    <property type="nucleotide sequence ID" value="NZ_RYYV01000002.1"/>
</dbReference>
<keyword evidence="3" id="KW-0596">Phosphopantetheine</keyword>
<dbReference type="Gene3D" id="1.10.1200.10">
    <property type="entry name" value="ACP-like"/>
    <property type="match status" value="2"/>
</dbReference>
<evidence type="ECO:0000256" key="4">
    <source>
        <dbReference type="ARBA" id="ARBA00022553"/>
    </source>
</evidence>
<comment type="similarity">
    <text evidence="2">Belongs to the ATP-dependent AMP-binding enzyme family.</text>
</comment>
<accession>A0A432M990</accession>
<dbReference type="InterPro" id="IPR025110">
    <property type="entry name" value="AMP-bd_C"/>
</dbReference>
<dbReference type="FunFam" id="3.30.559.30:FF:000001">
    <property type="entry name" value="Non-ribosomal peptide synthetase"/>
    <property type="match status" value="1"/>
</dbReference>
<dbReference type="FunFam" id="3.40.50.12780:FF:000012">
    <property type="entry name" value="Non-ribosomal peptide synthetase"/>
    <property type="match status" value="1"/>
</dbReference>
<dbReference type="FunFam" id="1.10.1200.10:FF:000005">
    <property type="entry name" value="Nonribosomal peptide synthetase 1"/>
    <property type="match status" value="1"/>
</dbReference>
<dbReference type="Proteomes" id="UP000274358">
    <property type="component" value="Unassembled WGS sequence"/>
</dbReference>
<dbReference type="Gene3D" id="3.40.50.980">
    <property type="match status" value="4"/>
</dbReference>
<dbReference type="InterPro" id="IPR001031">
    <property type="entry name" value="Thioesterase"/>
</dbReference>
<evidence type="ECO:0000259" key="5">
    <source>
        <dbReference type="PROSITE" id="PS50075"/>
    </source>
</evidence>
<dbReference type="InterPro" id="IPR009081">
    <property type="entry name" value="PP-bd_ACP"/>
</dbReference>
<dbReference type="PROSITE" id="PS00455">
    <property type="entry name" value="AMP_BINDING"/>
    <property type="match status" value="2"/>
</dbReference>
<comment type="caution">
    <text evidence="6">The sequence shown here is derived from an EMBL/GenBank/DDBJ whole genome shotgun (WGS) entry which is preliminary data.</text>
</comment>
<evidence type="ECO:0000256" key="2">
    <source>
        <dbReference type="ARBA" id="ARBA00006432"/>
    </source>
</evidence>
<dbReference type="PROSITE" id="PS50075">
    <property type="entry name" value="CARRIER"/>
    <property type="match status" value="2"/>
</dbReference>
<comment type="cofactor">
    <cofactor evidence="1">
        <name>pantetheine 4'-phosphate</name>
        <dbReference type="ChEBI" id="CHEBI:47942"/>
    </cofactor>
</comment>
<dbReference type="InterPro" id="IPR001242">
    <property type="entry name" value="Condensation_dom"/>
</dbReference>
<dbReference type="FunFam" id="2.30.38.10:FF:000001">
    <property type="entry name" value="Non-ribosomal peptide synthetase PvdI"/>
    <property type="match status" value="2"/>
</dbReference>
<protein>
    <submittedName>
        <fullName evidence="6">Non-ribosomal peptide synthetase</fullName>
    </submittedName>
</protein>
<gene>
    <name evidence="6" type="ORF">EKH80_02945</name>
</gene>
<keyword evidence="4" id="KW-0597">Phosphoprotein</keyword>
<dbReference type="Gene3D" id="3.30.559.30">
    <property type="entry name" value="Nonribosomal peptide synthetase, condensation domain"/>
    <property type="match status" value="2"/>
</dbReference>
<dbReference type="NCBIfam" id="NF003417">
    <property type="entry name" value="PRK04813.1"/>
    <property type="match status" value="2"/>
</dbReference>
<dbReference type="Pfam" id="PF00550">
    <property type="entry name" value="PP-binding"/>
    <property type="match status" value="2"/>
</dbReference>
<dbReference type="InterPro" id="IPR006162">
    <property type="entry name" value="Ppantetheine_attach_site"/>
</dbReference>
<dbReference type="SUPFAM" id="SSF47336">
    <property type="entry name" value="ACP-like"/>
    <property type="match status" value="2"/>
</dbReference>
<evidence type="ECO:0000256" key="3">
    <source>
        <dbReference type="ARBA" id="ARBA00022450"/>
    </source>
</evidence>
<dbReference type="GO" id="GO:0003824">
    <property type="term" value="F:catalytic activity"/>
    <property type="evidence" value="ECO:0007669"/>
    <property type="project" value="InterPro"/>
</dbReference>
<dbReference type="InterPro" id="IPR045851">
    <property type="entry name" value="AMP-bd_C_sf"/>
</dbReference>
<dbReference type="FunFam" id="3.40.50.980:FF:000001">
    <property type="entry name" value="Non-ribosomal peptide synthetase"/>
    <property type="match status" value="2"/>
</dbReference>
<dbReference type="Pfam" id="PF00668">
    <property type="entry name" value="Condensation"/>
    <property type="match status" value="2"/>
</dbReference>
<sequence>MSVVRSPRFVPPALAVRAPDTVVPLSFMQQRLWFIEQLEPGSAAYNVSVMFRLRGRLDRAALRDALQAVVNRHAALRTHFTDVLGEARQVVDDDFVLAMPIDEVREADVATVARGLAQRAFDLATGPLVRAHLLAIDGGDHALIVVAHHSVCDQWSVGILISEAAAFYRGAGASLPALAVGYPDFAMWQRGWMTADALAPQLAYWRSQLAGIPDGLDLPSDRPRPATRSGRGARLFPRLPRGLVTSLIDFSRRERVTLYMSLLAAFDVLLWRYTGQSDVVTGTPIAGRNRQELEGLVGFFANTLVLRVGVEGERSFRDLVQRVRAVCLDAYAHQDVPFEQLVDAIKPTRDLSRTPIFEVMFGLQTPFPHVELGESTLAPTLLDAGTATFDLTVSWELQDGELAGWVEYNTDLFDAPTVERMIDHYRVLLEAAVTRPDDRVAALPLLGAAERDRVLYAWNRTHTPTPRVAHVAELFDAQARRTPDAIAVLAGDEAVTYRELDQRAEHWAAILCARGCGPGARVALALSRGVAFPTMVLAVLKAGAAYVPLDPSYPADRLALMIRDCGARVLISESAVAAGLPASAAEILLVEAPPPIERVAERLTASADNLAYVIYTSGSTGTPKGVAMPHRAVVNLITWQAARSPEPMRTLQFASPSFDVSFQELFATWANGGCLVLASEDERRDPDALLRRLAAARVERLFLPFVALHQLAEAAHGRPATGLALREVITAGEQLRITPAIAALFTQLPACRLYNQYGPTETHLASELPLTGAPSTWDTLPSIGRPIANVRIYILDADRQPVPIGVPGEAWIAGAGVACGYLGRDELTAERFVDDPFAGAGERMYKTGDRAKYLATGELVFLGRADDQVKLRGYRIELGEIEAALGSHPAIREAAVIVRHDGSGPRLVGYVTCTDAAPTTAAIKDHLRARLPDYMIPAAIVVLPAIPLSPNRKVDRKALPRPEEDRSEYVAPNTVLEAQVAAVWAAVLGIERISVIESFFEVGGHSLLATQVVSRLRAALAIELPVRALFEAPTIRDLAAKIATIATISPTEDRAIPRVDRAGALPLSFAQQRLWYLAQLDASISVAYHIPMTMHLHGPLDIPAWQRSLDTLWARHEALRTVFVSTEGQPRIALLSPTIGLPLRHHDLQDTSDPHASLRHLCEEEVGAPFDLARGPLIRARLVRLAEHEHVFVLTQHHIVSDGWSIGVLTRELSALYTAFMQGQADPLRPLSIQYPDYAVWQRQRLVGERLATQVDYWRRTLADAPVLLTLPTNRPRSPQQSFVGASVPIQLDAALTLALKRFSQQHGTTVFMTLMTAWAAVLARLSGEDDLVIGTPTANRNRVEIEPLIGFFVNTLALRIDLSDNPSVAELLARVRQATVAAQDHQDLPFEQVVEVVQPARHLDHTPLFQVMFTWQNSEVESFKLPGLRTEPVDMPFDRVKFDLELALGEADGGIIGSLRYATTLFDHATIVRHCDYLVAMVSGMVADAASPVKSLSILSATERHQLLQQWNDTGADYDRGATLHGLFEARSAAIPDAEAIRCRDVVMTYGELNRSANRLAHALRARGVVPGDRVAACVTREPASIVALIGILKAGAAYVPVDPAYPEERIRFIADDAQPRLVLCDAAAKEVANRTLGASHPLVDVTALLATDAPEHNPSLTIASEDLAYIIYTSGSTGRPKGVMGMHRPVVNLIEWIASTFAVGRGDVLFFTTSLSFDLSVYDIFGILASGGCIRIATREELADPQTLAAMLLESDITFWDSAPAVFQQLIPFLDLRKVESAPTLRLAFFSGDWIPLEFHAAIARHLPNCRMIGLGGATEASVWSNYYPVDAIDPAWISIPYGRPIQNARYYVLDERLEPVPSGTRGDLYIGGECLAAGYFRREDLTTERFLPDPFSAEPGARMYKTGDLARYLPDGNLVFLGRNDHQVKIRGFRIELGEIEARLAEHPVVREAVVLAREDAPGDKRLVAYLTTAPEDTAVSAELAATLRSHLRACLPDYMVPTAFVPLDALPLTPNGKLDRKALPAPGDTAYARRAYEPPQGEIEQTLAALWEELLGLRQVSRHDNFFALGGNSLLLVTLRSRLETALGRAIALKPLAEAANVSELAARLADDTAASCLIRLQAGPKSPIYFIHGGGGSALTYRDLARAIDGERTMYGFNARGLDSDEPPHASIEAMASHYLALARTVHPGGPFLLVGASFGGTVAYEMARQLSAAGDAVALCALLDAPGPVALPVAVDPADLLVFHLEARRWLAADALRGRPLDEQLQITLDSAHAAGVALPFTSLADGRRHVAVWGNNIRALRAYTAPVWGGAIDFFSPADALPGSPTSHLDHAWRDRGALHVEVVGGDHLSMIAPPHATALGARIRTLIDTRIRSIAS</sequence>
<dbReference type="CDD" id="cd17651">
    <property type="entry name" value="A_NRPS_VisG_like"/>
    <property type="match status" value="1"/>
</dbReference>
<dbReference type="GO" id="GO:0031177">
    <property type="term" value="F:phosphopantetheine binding"/>
    <property type="evidence" value="ECO:0007669"/>
    <property type="project" value="InterPro"/>
</dbReference>
<dbReference type="InterPro" id="IPR036736">
    <property type="entry name" value="ACP-like_sf"/>
</dbReference>
<evidence type="ECO:0000313" key="7">
    <source>
        <dbReference type="Proteomes" id="UP000274358"/>
    </source>
</evidence>
<dbReference type="GO" id="GO:0005829">
    <property type="term" value="C:cytosol"/>
    <property type="evidence" value="ECO:0007669"/>
    <property type="project" value="TreeGrafter"/>
</dbReference>
<dbReference type="SUPFAM" id="SSF52777">
    <property type="entry name" value="CoA-dependent acyltransferases"/>
    <property type="match status" value="4"/>
</dbReference>
<dbReference type="Gene3D" id="3.30.300.30">
    <property type="match status" value="2"/>
</dbReference>
<feature type="domain" description="Carrier" evidence="5">
    <location>
        <begin position="971"/>
        <end position="1046"/>
    </location>
</feature>
<dbReference type="SUPFAM" id="SSF53474">
    <property type="entry name" value="alpha/beta-Hydrolases"/>
    <property type="match status" value="1"/>
</dbReference>
<name>A0A432M990_9GAMM</name>
<dbReference type="FunFam" id="3.30.300.30:FF:000010">
    <property type="entry name" value="Enterobactin synthetase component F"/>
    <property type="match status" value="2"/>
</dbReference>
<dbReference type="GO" id="GO:0044550">
    <property type="term" value="P:secondary metabolite biosynthetic process"/>
    <property type="evidence" value="ECO:0007669"/>
    <property type="project" value="UniProtKB-ARBA"/>
</dbReference>